<keyword evidence="4" id="KW-1185">Reference proteome</keyword>
<dbReference type="RefSeq" id="WP_245708583.1">
    <property type="nucleotide sequence ID" value="NZ_FNZZ01000008.1"/>
</dbReference>
<feature type="transmembrane region" description="Helical" evidence="2">
    <location>
        <begin position="154"/>
        <end position="172"/>
    </location>
</feature>
<feature type="transmembrane region" description="Helical" evidence="2">
    <location>
        <begin position="112"/>
        <end position="134"/>
    </location>
</feature>
<name>A0A1H7V1F0_9SPHN</name>
<dbReference type="EMBL" id="FNZZ01000008">
    <property type="protein sequence ID" value="SEM02859.1"/>
    <property type="molecule type" value="Genomic_DNA"/>
</dbReference>
<feature type="transmembrane region" description="Helical" evidence="2">
    <location>
        <begin position="178"/>
        <end position="198"/>
    </location>
</feature>
<keyword evidence="2" id="KW-1133">Transmembrane helix</keyword>
<dbReference type="PANTHER" id="PTHR11328:SF24">
    <property type="entry name" value="MAJOR FACILITATOR SUPERFAMILY (MFS) PROFILE DOMAIN-CONTAINING PROTEIN"/>
    <property type="match status" value="1"/>
</dbReference>
<feature type="transmembrane region" description="Helical" evidence="2">
    <location>
        <begin position="88"/>
        <end position="106"/>
    </location>
</feature>
<organism evidence="3 4">
    <name type="scientific">Sphingomonas palmae</name>
    <dbReference type="NCBI Taxonomy" id="1855283"/>
    <lineage>
        <taxon>Bacteria</taxon>
        <taxon>Pseudomonadati</taxon>
        <taxon>Pseudomonadota</taxon>
        <taxon>Alphaproteobacteria</taxon>
        <taxon>Sphingomonadales</taxon>
        <taxon>Sphingomonadaceae</taxon>
        <taxon>Sphingomonas</taxon>
    </lineage>
</organism>
<feature type="transmembrane region" description="Helical" evidence="2">
    <location>
        <begin position="265"/>
        <end position="284"/>
    </location>
</feature>
<feature type="transmembrane region" description="Helical" evidence="2">
    <location>
        <begin position="360"/>
        <end position="383"/>
    </location>
</feature>
<dbReference type="PANTHER" id="PTHR11328">
    <property type="entry name" value="MAJOR FACILITATOR SUPERFAMILY DOMAIN-CONTAINING PROTEIN"/>
    <property type="match status" value="1"/>
</dbReference>
<feature type="transmembrane region" description="Helical" evidence="2">
    <location>
        <begin position="293"/>
        <end position="312"/>
    </location>
</feature>
<comment type="similarity">
    <text evidence="1">Belongs to the sodium:galactoside symporter (TC 2.A.2) family.</text>
</comment>
<feature type="transmembrane region" description="Helical" evidence="2">
    <location>
        <begin position="318"/>
        <end position="340"/>
    </location>
</feature>
<evidence type="ECO:0000313" key="4">
    <source>
        <dbReference type="Proteomes" id="UP000199214"/>
    </source>
</evidence>
<dbReference type="STRING" id="1855283.SAMN05216382_3149"/>
<dbReference type="SUPFAM" id="SSF103473">
    <property type="entry name" value="MFS general substrate transporter"/>
    <property type="match status" value="1"/>
</dbReference>
<keyword evidence="2" id="KW-0812">Transmembrane</keyword>
<proteinExistence type="inferred from homology"/>
<dbReference type="GO" id="GO:0015293">
    <property type="term" value="F:symporter activity"/>
    <property type="evidence" value="ECO:0007669"/>
    <property type="project" value="InterPro"/>
</dbReference>
<dbReference type="Gene3D" id="1.20.1250.20">
    <property type="entry name" value="MFS general substrate transporter like domains"/>
    <property type="match status" value="2"/>
</dbReference>
<dbReference type="Proteomes" id="UP000199214">
    <property type="component" value="Unassembled WGS sequence"/>
</dbReference>
<feature type="transmembrane region" description="Helical" evidence="2">
    <location>
        <begin position="403"/>
        <end position="423"/>
    </location>
</feature>
<dbReference type="AlphaFoldDB" id="A0A1H7V1F0"/>
<sequence>MPVTDEAAVTPREHPRQSTLALFGSGDFAFNLYWQAINLYLLFFYIDALQLPPAVAGTVFMVGTVWDGAADFCAGAVAERTAVAYRRLVGLGAVPLGLAFVAMFAVPAGHALLALAAQIVFRTLYAFTNIPYAAWTTRVAATSEARATIAGWRMGFGAAAGALVAFALPALVATAGSYAAAAAVLALAGTPLLLVIAWRVPETRAETGAPTPPATLHALALLVRNRFFIALNLAAALGGAAAAVMGQSVLYFFRYVLDDAEGGPRALTAMALVSVVAVPAWTWVARHCGAREAWLVAGTLALVPPVVLALAAPGSIATAAFLLAMQAAFAGVWLAAWTLLPDAVDWGAAKNGERVEALAFGTFALAQKVALALAGFAIGAVYQYAGFRSGAPQGPDASAAIRWLMLAGPAVLVAAMLAAVVAIPHRRDASQASTNSPDTPSA</sequence>
<accession>A0A1H7V1F0</accession>
<evidence type="ECO:0000256" key="2">
    <source>
        <dbReference type="SAM" id="Phobius"/>
    </source>
</evidence>
<gene>
    <name evidence="3" type="ORF">SAMN05216382_3149</name>
</gene>
<reference evidence="4" key="1">
    <citation type="submission" date="2016-10" db="EMBL/GenBank/DDBJ databases">
        <authorList>
            <person name="Varghese N."/>
            <person name="Submissions S."/>
        </authorList>
    </citation>
    <scope>NUCLEOTIDE SEQUENCE [LARGE SCALE GENOMIC DNA]</scope>
    <source>
        <strain evidence="4">JS21-1</strain>
    </source>
</reference>
<feature type="transmembrane region" description="Helical" evidence="2">
    <location>
        <begin position="227"/>
        <end position="253"/>
    </location>
</feature>
<keyword evidence="2" id="KW-0472">Membrane</keyword>
<protein>
    <submittedName>
        <fullName evidence="3">Glycoside/pentoside/hexuronide:cation symporter, GPH family</fullName>
    </submittedName>
</protein>
<evidence type="ECO:0000256" key="1">
    <source>
        <dbReference type="ARBA" id="ARBA00009617"/>
    </source>
</evidence>
<dbReference type="GO" id="GO:0008643">
    <property type="term" value="P:carbohydrate transport"/>
    <property type="evidence" value="ECO:0007669"/>
    <property type="project" value="InterPro"/>
</dbReference>
<dbReference type="InterPro" id="IPR039672">
    <property type="entry name" value="MFS_2"/>
</dbReference>
<dbReference type="GO" id="GO:0005886">
    <property type="term" value="C:plasma membrane"/>
    <property type="evidence" value="ECO:0007669"/>
    <property type="project" value="TreeGrafter"/>
</dbReference>
<evidence type="ECO:0000313" key="3">
    <source>
        <dbReference type="EMBL" id="SEM02859.1"/>
    </source>
</evidence>
<dbReference type="Pfam" id="PF13347">
    <property type="entry name" value="MFS_2"/>
    <property type="match status" value="1"/>
</dbReference>
<dbReference type="InterPro" id="IPR036259">
    <property type="entry name" value="MFS_trans_sf"/>
</dbReference>